<dbReference type="NCBIfam" id="TIGR00229">
    <property type="entry name" value="sensory_box"/>
    <property type="match status" value="1"/>
</dbReference>
<dbReference type="InterPro" id="IPR003594">
    <property type="entry name" value="HATPase_dom"/>
</dbReference>
<dbReference type="Pfam" id="PF01590">
    <property type="entry name" value="GAF"/>
    <property type="match status" value="2"/>
</dbReference>
<evidence type="ECO:0000256" key="14">
    <source>
        <dbReference type="PROSITE-ProRule" id="PRU00169"/>
    </source>
</evidence>
<evidence type="ECO:0000259" key="17">
    <source>
        <dbReference type="PROSITE" id="PS50110"/>
    </source>
</evidence>
<dbReference type="Gene3D" id="1.20.120.160">
    <property type="entry name" value="HPT domain"/>
    <property type="match status" value="1"/>
</dbReference>
<evidence type="ECO:0000256" key="15">
    <source>
        <dbReference type="SAM" id="Coils"/>
    </source>
</evidence>
<dbReference type="EMBL" id="JACRVF010000001">
    <property type="protein sequence ID" value="MBC5991430.1"/>
    <property type="molecule type" value="Genomic_DNA"/>
</dbReference>
<dbReference type="RefSeq" id="WP_187065436.1">
    <property type="nucleotide sequence ID" value="NZ_JACRVF010000001.1"/>
</dbReference>
<keyword evidence="5" id="KW-0997">Cell inner membrane</keyword>
<dbReference type="InterPro" id="IPR004358">
    <property type="entry name" value="Sig_transdc_His_kin-like_C"/>
</dbReference>
<feature type="domain" description="PAC" evidence="19">
    <location>
        <begin position="664"/>
        <end position="716"/>
    </location>
</feature>
<evidence type="ECO:0000259" key="16">
    <source>
        <dbReference type="PROSITE" id="PS50109"/>
    </source>
</evidence>
<dbReference type="PANTHER" id="PTHR43047">
    <property type="entry name" value="TWO-COMPONENT HISTIDINE PROTEIN KINASE"/>
    <property type="match status" value="1"/>
</dbReference>
<evidence type="ECO:0000256" key="13">
    <source>
        <dbReference type="PROSITE-ProRule" id="PRU00110"/>
    </source>
</evidence>
<dbReference type="SUPFAM" id="SSF55781">
    <property type="entry name" value="GAF domain-like"/>
    <property type="match status" value="2"/>
</dbReference>
<keyword evidence="11" id="KW-1133">Transmembrane helix</keyword>
<dbReference type="SMART" id="SM00448">
    <property type="entry name" value="REC"/>
    <property type="match status" value="1"/>
</dbReference>
<evidence type="ECO:0000256" key="9">
    <source>
        <dbReference type="ARBA" id="ARBA00022777"/>
    </source>
</evidence>
<dbReference type="InterPro" id="IPR005467">
    <property type="entry name" value="His_kinase_dom"/>
</dbReference>
<dbReference type="Gene3D" id="3.30.450.20">
    <property type="entry name" value="PAS domain"/>
    <property type="match status" value="2"/>
</dbReference>
<dbReference type="SMART" id="SM00065">
    <property type="entry name" value="GAF"/>
    <property type="match status" value="2"/>
</dbReference>
<dbReference type="Gene3D" id="3.40.50.2300">
    <property type="match status" value="1"/>
</dbReference>
<dbReference type="InterPro" id="IPR000700">
    <property type="entry name" value="PAS-assoc_C"/>
</dbReference>
<dbReference type="SMART" id="SM00091">
    <property type="entry name" value="PAS"/>
    <property type="match status" value="3"/>
</dbReference>
<gene>
    <name evidence="21" type="ORF">H8S84_01115</name>
</gene>
<protein>
    <recommendedName>
        <fullName evidence="3">histidine kinase</fullName>
        <ecNumber evidence="3">2.7.13.3</ecNumber>
    </recommendedName>
</protein>
<dbReference type="CDD" id="cd00130">
    <property type="entry name" value="PAS"/>
    <property type="match status" value="1"/>
</dbReference>
<dbReference type="FunFam" id="3.30.565.10:FF:000010">
    <property type="entry name" value="Sensor histidine kinase RcsC"/>
    <property type="match status" value="1"/>
</dbReference>
<feature type="domain" description="HPt" evidence="20">
    <location>
        <begin position="1123"/>
        <end position="1214"/>
    </location>
</feature>
<dbReference type="InterPro" id="IPR008207">
    <property type="entry name" value="Sig_transdc_His_kin_Hpt_dom"/>
</dbReference>
<dbReference type="SMART" id="SM00388">
    <property type="entry name" value="HisKA"/>
    <property type="match status" value="1"/>
</dbReference>
<name>A0A923N6K2_9BACT</name>
<dbReference type="InterPro" id="IPR036890">
    <property type="entry name" value="HATPase_C_sf"/>
</dbReference>
<comment type="catalytic activity">
    <reaction evidence="1">
        <text>ATP + protein L-histidine = ADP + protein N-phospho-L-histidine.</text>
        <dbReference type="EC" id="2.7.13.3"/>
    </reaction>
</comment>
<keyword evidence="15" id="KW-0175">Coiled coil</keyword>
<keyword evidence="6 14" id="KW-0597">Phosphoprotein</keyword>
<dbReference type="Gene3D" id="1.10.287.130">
    <property type="match status" value="1"/>
</dbReference>
<dbReference type="AlphaFoldDB" id="A0A923N6K2"/>
<dbReference type="Gene3D" id="3.30.565.10">
    <property type="entry name" value="Histidine kinase-like ATPase, C-terminal domain"/>
    <property type="match status" value="1"/>
</dbReference>
<dbReference type="Pfam" id="PF00072">
    <property type="entry name" value="Response_reg"/>
    <property type="match status" value="1"/>
</dbReference>
<evidence type="ECO:0000256" key="10">
    <source>
        <dbReference type="ARBA" id="ARBA00022840"/>
    </source>
</evidence>
<evidence type="ECO:0000256" key="8">
    <source>
        <dbReference type="ARBA" id="ARBA00022692"/>
    </source>
</evidence>
<dbReference type="CDD" id="cd16922">
    <property type="entry name" value="HATPase_EvgS-ArcB-TorS-like"/>
    <property type="match status" value="1"/>
</dbReference>
<dbReference type="CDD" id="cd17546">
    <property type="entry name" value="REC_hyHK_CKI1_RcsC-like"/>
    <property type="match status" value="1"/>
</dbReference>
<dbReference type="CDD" id="cd00082">
    <property type="entry name" value="HisKA"/>
    <property type="match status" value="1"/>
</dbReference>
<keyword evidence="22" id="KW-1185">Reference proteome</keyword>
<keyword evidence="8" id="KW-0812">Transmembrane</keyword>
<dbReference type="EC" id="2.7.13.3" evidence="3"/>
<dbReference type="Pfam" id="PF00512">
    <property type="entry name" value="HisKA"/>
    <property type="match status" value="1"/>
</dbReference>
<dbReference type="InterPro" id="IPR029016">
    <property type="entry name" value="GAF-like_dom_sf"/>
</dbReference>
<evidence type="ECO:0000259" key="18">
    <source>
        <dbReference type="PROSITE" id="PS50112"/>
    </source>
</evidence>
<feature type="modified residue" description="4-aspartylphosphate" evidence="14">
    <location>
        <position position="1026"/>
    </location>
</feature>
<evidence type="ECO:0000256" key="4">
    <source>
        <dbReference type="ARBA" id="ARBA00022475"/>
    </source>
</evidence>
<dbReference type="Pfam" id="PF13426">
    <property type="entry name" value="PAS_9"/>
    <property type="match status" value="1"/>
</dbReference>
<dbReference type="InterPro" id="IPR000014">
    <property type="entry name" value="PAS"/>
</dbReference>
<keyword evidence="12" id="KW-0472">Membrane</keyword>
<dbReference type="InterPro" id="IPR003661">
    <property type="entry name" value="HisK_dim/P_dom"/>
</dbReference>
<dbReference type="GO" id="GO:0000155">
    <property type="term" value="F:phosphorelay sensor kinase activity"/>
    <property type="evidence" value="ECO:0007669"/>
    <property type="project" value="InterPro"/>
</dbReference>
<evidence type="ECO:0000259" key="19">
    <source>
        <dbReference type="PROSITE" id="PS50113"/>
    </source>
</evidence>
<keyword evidence="10" id="KW-0067">ATP-binding</keyword>
<accession>A0A923N6K2</accession>
<evidence type="ECO:0000256" key="5">
    <source>
        <dbReference type="ARBA" id="ARBA00022519"/>
    </source>
</evidence>
<keyword evidence="9" id="KW-0418">Kinase</keyword>
<dbReference type="SUPFAM" id="SSF47226">
    <property type="entry name" value="Histidine-containing phosphotransfer domain, HPT domain"/>
    <property type="match status" value="1"/>
</dbReference>
<dbReference type="PROSITE" id="PS50113">
    <property type="entry name" value="PAC"/>
    <property type="match status" value="1"/>
</dbReference>
<evidence type="ECO:0000256" key="12">
    <source>
        <dbReference type="ARBA" id="ARBA00023136"/>
    </source>
</evidence>
<dbReference type="Gene3D" id="3.30.450.40">
    <property type="match status" value="2"/>
</dbReference>
<dbReference type="SMART" id="SM00387">
    <property type="entry name" value="HATPase_c"/>
    <property type="match status" value="1"/>
</dbReference>
<dbReference type="SUPFAM" id="SSF55874">
    <property type="entry name" value="ATPase domain of HSP90 chaperone/DNA topoisomerase II/histidine kinase"/>
    <property type="match status" value="1"/>
</dbReference>
<dbReference type="PROSITE" id="PS50894">
    <property type="entry name" value="HPT"/>
    <property type="match status" value="1"/>
</dbReference>
<dbReference type="InterPro" id="IPR036097">
    <property type="entry name" value="HisK_dim/P_sf"/>
</dbReference>
<keyword evidence="7" id="KW-0808">Transferase</keyword>
<reference evidence="21" key="1">
    <citation type="submission" date="2020-08" db="EMBL/GenBank/DDBJ databases">
        <title>Pontibacter sp. SD6 16S ribosomal RNA gene Genome sequencing and assembly.</title>
        <authorList>
            <person name="Kang M."/>
        </authorList>
    </citation>
    <scope>NUCLEOTIDE SEQUENCE</scope>
    <source>
        <strain evidence="21">SD6</strain>
    </source>
</reference>
<evidence type="ECO:0000313" key="22">
    <source>
        <dbReference type="Proteomes" id="UP000603640"/>
    </source>
</evidence>
<dbReference type="Pfam" id="PF02518">
    <property type="entry name" value="HATPase_c"/>
    <property type="match status" value="1"/>
</dbReference>
<dbReference type="PROSITE" id="PS50112">
    <property type="entry name" value="PAS"/>
    <property type="match status" value="2"/>
</dbReference>
<feature type="domain" description="Histidine kinase" evidence="16">
    <location>
        <begin position="734"/>
        <end position="955"/>
    </location>
</feature>
<keyword evidence="10" id="KW-0547">Nucleotide-binding</keyword>
<evidence type="ECO:0000256" key="1">
    <source>
        <dbReference type="ARBA" id="ARBA00000085"/>
    </source>
</evidence>
<dbReference type="PRINTS" id="PR00344">
    <property type="entry name" value="BCTRLSENSOR"/>
</dbReference>
<feature type="modified residue" description="Phosphohistidine" evidence="13">
    <location>
        <position position="1162"/>
    </location>
</feature>
<comment type="subcellular location">
    <subcellularLocation>
        <location evidence="2">Cell inner membrane</location>
        <topology evidence="2">Multi-pass membrane protein</topology>
    </subcellularLocation>
</comment>
<evidence type="ECO:0000313" key="21">
    <source>
        <dbReference type="EMBL" id="MBC5991430.1"/>
    </source>
</evidence>
<dbReference type="InterPro" id="IPR011006">
    <property type="entry name" value="CheY-like_superfamily"/>
</dbReference>
<dbReference type="InterPro" id="IPR003018">
    <property type="entry name" value="GAF"/>
</dbReference>
<feature type="domain" description="Response regulatory" evidence="17">
    <location>
        <begin position="977"/>
        <end position="1092"/>
    </location>
</feature>
<dbReference type="SUPFAM" id="SSF55785">
    <property type="entry name" value="PYP-like sensor domain (PAS domain)"/>
    <property type="match status" value="2"/>
</dbReference>
<dbReference type="PROSITE" id="PS50109">
    <property type="entry name" value="HIS_KIN"/>
    <property type="match status" value="1"/>
</dbReference>
<comment type="caution">
    <text evidence="21">The sequence shown here is derived from an EMBL/GenBank/DDBJ whole genome shotgun (WGS) entry which is preliminary data.</text>
</comment>
<dbReference type="InterPro" id="IPR035965">
    <property type="entry name" value="PAS-like_dom_sf"/>
</dbReference>
<evidence type="ECO:0000256" key="6">
    <source>
        <dbReference type="ARBA" id="ARBA00022553"/>
    </source>
</evidence>
<dbReference type="PROSITE" id="PS50110">
    <property type="entry name" value="RESPONSE_REGULATORY"/>
    <property type="match status" value="1"/>
</dbReference>
<dbReference type="GO" id="GO:0005886">
    <property type="term" value="C:plasma membrane"/>
    <property type="evidence" value="ECO:0007669"/>
    <property type="project" value="UniProtKB-SubCell"/>
</dbReference>
<evidence type="ECO:0000256" key="7">
    <source>
        <dbReference type="ARBA" id="ARBA00022679"/>
    </source>
</evidence>
<dbReference type="SUPFAM" id="SSF47384">
    <property type="entry name" value="Homodimeric domain of signal transducing histidine kinase"/>
    <property type="match status" value="1"/>
</dbReference>
<organism evidence="21 22">
    <name type="scientific">Pontibacter cellulosilyticus</name>
    <dbReference type="NCBI Taxonomy" id="1720253"/>
    <lineage>
        <taxon>Bacteria</taxon>
        <taxon>Pseudomonadati</taxon>
        <taxon>Bacteroidota</taxon>
        <taxon>Cytophagia</taxon>
        <taxon>Cytophagales</taxon>
        <taxon>Hymenobacteraceae</taxon>
        <taxon>Pontibacter</taxon>
    </lineage>
</organism>
<dbReference type="Pfam" id="PF12860">
    <property type="entry name" value="PAS_7"/>
    <property type="match status" value="1"/>
</dbReference>
<evidence type="ECO:0000259" key="20">
    <source>
        <dbReference type="PROSITE" id="PS50894"/>
    </source>
</evidence>
<evidence type="ECO:0000256" key="3">
    <source>
        <dbReference type="ARBA" id="ARBA00012438"/>
    </source>
</evidence>
<keyword evidence="4" id="KW-1003">Cell membrane</keyword>
<feature type="coiled-coil region" evidence="15">
    <location>
        <begin position="166"/>
        <end position="196"/>
    </location>
</feature>
<dbReference type="InterPro" id="IPR036641">
    <property type="entry name" value="HPT_dom_sf"/>
</dbReference>
<feature type="domain" description="PAS" evidence="18">
    <location>
        <begin position="468"/>
        <end position="505"/>
    </location>
</feature>
<dbReference type="InterPro" id="IPR001789">
    <property type="entry name" value="Sig_transdc_resp-reg_receiver"/>
</dbReference>
<feature type="domain" description="PAS" evidence="18">
    <location>
        <begin position="596"/>
        <end position="644"/>
    </location>
</feature>
<proteinExistence type="predicted"/>
<evidence type="ECO:0000256" key="11">
    <source>
        <dbReference type="ARBA" id="ARBA00022989"/>
    </source>
</evidence>
<dbReference type="Proteomes" id="UP000603640">
    <property type="component" value="Unassembled WGS sequence"/>
</dbReference>
<sequence length="1219" mass="137082">MSPLNISSMPHNAPVPENESERLDALLHYDILDTTPEEELDAITKLASHICQTPIALISILDGKRQWFKSKIGLDISETGREISFCRYAIMNKEGLEVPNALKDERFKDNPLVTGKPDIRFYAGVPLENPEGLNMGTLCVIDSVPRTLTPEQREALKVLSKQVMMHFELRKQNQLLKREQESLKKKREMLQAISEATDELLSNSDYLEAVHNCLPMLGSAAGIDCAYLFRVKSTDKIKGQVSEQLASWSAVSESKEVVLFQKEVALSLSEKHLDKLKKYENIDLNESDTSEKDDLSSYLKAKHINSSLILPVIIGGELWGFIGFGTLAEGHVWSESELSLFKSFANSVANAVDRAAVAKQAEDMALFSLENPFPVVRVDLNGKVLLRNAPAEHISKIELNGKVYSDLEFFSLIAQQLTPVKPIKTWEVTHKQRHYNVIARLSELKKHINIYATDVTHQKRAEELLIASEARMAAIIQNLQAGILLKDENRKVIHVNKKFHQLFNLPDSAISPGEDYANVTDKIKTLFKDPKAYKNRIDQVVQEDKPCLGEELELADGRCFERDFIPIIINNTYKGHLWKYMDVTERKKYETNLKTQEEKYRSIITNMNLGLLEVNNDNVILSANNTFSNISGYSSEELVGNNALKLLGITEDRKNTIDLQGVFDIARLPVQNKRGELRWWLLSGTPNYNDMGQKTGAIIIILDITRHRKLEEELLVMRQKAEESAKAKEQFFANMSHEIRTPLNAIIGMVSELSREDLTNRQKLFVTHATSASQHLLSLVNDILDISKIEAGKLELDSSPFSLREVLREAEIIMKPAANEKLLNFNVSVSEKVSPAFLGDPIRIRQVLINLIGNAIKFTEKGSVSVLCELMERNSYSQKVKLTIADTGIGMDEAYLKDLFKKFTQEDISTSRKYGGTGLGMSITYELVQLMNGSIDVKSEKGSGTRIELVLNFTVANENNVPASAVAGSTESLDGKRVLLVEDNEMNRMVAANTLQRYKLIVTEATNGAEAIERVKETEFDLILMDLQMPVMDGIEATKIIRTQLHLTTPIIAFTANAFKSEIEQHLATGMNGYVTKPFEERVLLSTIQQMLYQTAGVVNETEELQHTKLYDLSKLIAVSHGDMAFVRKMVDLFKVHTLSSVEEIKEAFNEKDYDKIRKVTHRIKPGIEKLGITTLKADILALEEFDTSAFTPTELHEAITRLESTLAKVISALANEEL</sequence>
<dbReference type="SUPFAM" id="SSF52172">
    <property type="entry name" value="CheY-like"/>
    <property type="match status" value="1"/>
</dbReference>
<evidence type="ECO:0000256" key="2">
    <source>
        <dbReference type="ARBA" id="ARBA00004429"/>
    </source>
</evidence>